<feature type="region of interest" description="Disordered" evidence="1">
    <location>
        <begin position="24"/>
        <end position="115"/>
    </location>
</feature>
<proteinExistence type="predicted"/>
<feature type="compositionally biased region" description="Polar residues" evidence="1">
    <location>
        <begin position="65"/>
        <end position="95"/>
    </location>
</feature>
<feature type="compositionally biased region" description="Polar residues" evidence="1">
    <location>
        <begin position="47"/>
        <end position="58"/>
    </location>
</feature>
<keyword evidence="3" id="KW-1185">Reference proteome</keyword>
<reference evidence="2 3" key="1">
    <citation type="journal article" date="2021" name="Elife">
        <title>Chloroplast acquisition without the gene transfer in kleptoplastic sea slugs, Plakobranchus ocellatus.</title>
        <authorList>
            <person name="Maeda T."/>
            <person name="Takahashi S."/>
            <person name="Yoshida T."/>
            <person name="Shimamura S."/>
            <person name="Takaki Y."/>
            <person name="Nagai Y."/>
            <person name="Toyoda A."/>
            <person name="Suzuki Y."/>
            <person name="Arimoto A."/>
            <person name="Ishii H."/>
            <person name="Satoh N."/>
            <person name="Nishiyama T."/>
            <person name="Hasebe M."/>
            <person name="Maruyama T."/>
            <person name="Minagawa J."/>
            <person name="Obokata J."/>
            <person name="Shigenobu S."/>
        </authorList>
    </citation>
    <scope>NUCLEOTIDE SEQUENCE [LARGE SCALE GENOMIC DNA]</scope>
</reference>
<evidence type="ECO:0000313" key="2">
    <source>
        <dbReference type="EMBL" id="GFR67210.1"/>
    </source>
</evidence>
<evidence type="ECO:0000256" key="1">
    <source>
        <dbReference type="SAM" id="MobiDB-lite"/>
    </source>
</evidence>
<organism evidence="2 3">
    <name type="scientific">Elysia marginata</name>
    <dbReference type="NCBI Taxonomy" id="1093978"/>
    <lineage>
        <taxon>Eukaryota</taxon>
        <taxon>Metazoa</taxon>
        <taxon>Spiralia</taxon>
        <taxon>Lophotrochozoa</taxon>
        <taxon>Mollusca</taxon>
        <taxon>Gastropoda</taxon>
        <taxon>Heterobranchia</taxon>
        <taxon>Euthyneura</taxon>
        <taxon>Panpulmonata</taxon>
        <taxon>Sacoglossa</taxon>
        <taxon>Placobranchoidea</taxon>
        <taxon>Plakobranchidae</taxon>
        <taxon>Elysia</taxon>
    </lineage>
</organism>
<gene>
    <name evidence="2" type="ORF">ElyMa_001992200</name>
</gene>
<dbReference type="EMBL" id="BMAT01004051">
    <property type="protein sequence ID" value="GFR67210.1"/>
    <property type="molecule type" value="Genomic_DNA"/>
</dbReference>
<name>A0AAV4F344_9GAST</name>
<comment type="caution">
    <text evidence="2">The sequence shown here is derived from an EMBL/GenBank/DDBJ whole genome shotgun (WGS) entry which is preliminary data.</text>
</comment>
<dbReference type="Proteomes" id="UP000762676">
    <property type="component" value="Unassembled WGS sequence"/>
</dbReference>
<evidence type="ECO:0000313" key="3">
    <source>
        <dbReference type="Proteomes" id="UP000762676"/>
    </source>
</evidence>
<feature type="compositionally biased region" description="Polar residues" evidence="1">
    <location>
        <begin position="104"/>
        <end position="115"/>
    </location>
</feature>
<accession>A0AAV4F344</accession>
<sequence>MRNENQFLDTLEFLSHGLLGDPLCAQTDPKSKGQPSSYPAAHRETSSDSQTLQLSIRLQNRRSRVQQTSPGPVSHTSCTATPHEASTSSQRSSPGPASPRLARHSQNTGKTTALPSQPAVAAELLPVDSVYPSQPGLLLPRLRI</sequence>
<dbReference type="AlphaFoldDB" id="A0AAV4F344"/>
<protein>
    <submittedName>
        <fullName evidence="2">Uncharacterized protein</fullName>
    </submittedName>
</protein>